<feature type="compositionally biased region" description="Basic residues" evidence="16">
    <location>
        <begin position="54"/>
        <end position="63"/>
    </location>
</feature>
<dbReference type="InterPro" id="IPR036925">
    <property type="entry name" value="TIF_IF2_dom3_sf"/>
</dbReference>
<dbReference type="FunFam" id="3.40.50.10050:FF:000002">
    <property type="entry name" value="Eukaryotic translation initiation factor 5B"/>
    <property type="match status" value="1"/>
</dbReference>
<dbReference type="Gene3D" id="2.40.30.10">
    <property type="entry name" value="Translation factors"/>
    <property type="match status" value="2"/>
</dbReference>
<comment type="cofactor">
    <cofactor evidence="1">
        <name>a monovalent cation</name>
        <dbReference type="ChEBI" id="CHEBI:60242"/>
    </cofactor>
</comment>
<evidence type="ECO:0000256" key="13">
    <source>
        <dbReference type="ARBA" id="ARBA00032478"/>
    </source>
</evidence>
<keyword evidence="12" id="KW-0342">GTP-binding</keyword>
<comment type="subcellular location">
    <subcellularLocation>
        <location evidence="2">Cytoplasm</location>
    </subcellularLocation>
</comment>
<dbReference type="SUPFAM" id="SSF52540">
    <property type="entry name" value="P-loop containing nucleoside triphosphate hydrolases"/>
    <property type="match status" value="1"/>
</dbReference>
<dbReference type="InterPro" id="IPR023115">
    <property type="entry name" value="TIF_IF2_dom3"/>
</dbReference>
<dbReference type="Pfam" id="PF14578">
    <property type="entry name" value="GTP_EFTU_D4"/>
    <property type="match status" value="1"/>
</dbReference>
<sequence length="1041" mass="117607">MLEILIYFLIWRLCMTLKLVGNILWIFDIDFLVYKDDAILNLSFQPSTMSSADKKKKNKKKGGKGNAADVDEDFDSLLEEFKTTEVKEEPVEAAKAEEPAAEEPVAESKNKKKKKKKKKGEEADGDDEEEAPQDSGTPEPAAAKDETAAKDEADDDDDAKSDAEDPNETPEERKKRKEKEKKKKKKDKKKKEGDEDDGKKKKKGGASSLLKEMLKLRQEQEEKARQAEEEARRQAEEEEKARKEAEEAEKKRREESRKQKEELIAQQKKEGTYLTKKQRQQQAQAQARLLQNADIILPPGIRGEADDAKPKKPPVYGQRKRKPKQEEQQQKEAEPPAPATPEPQPEPEPEVEKLDSPEKEDVVDDWEEITVEEHVVAEQKEKKKPQKQASKAQESSSEEGSSSESDEDSSEEESEEEEAPESVEDKAKVRERLRKRAEENEAKRSTDNLRSPVICVLGHVDTGKTKMLDTIRRTNVQDGEAGGITQQIGATRVPADAIKERCKMVRDFAPDDMKIPGFLIIDTPGHESFANLRTRGSSLCDFAILVVDIMHGLEPQTIESLKLLLKRATPFVIALNKIDRLYDYQSNPRKDIWQHLRSQPQNTQLEFKERYEKVMVEFAEQGVNVALAKDNKNPEEYISIVPTSAFLGDGVGNLMAFIVNQSETRLAKRLAFSEELDCTVMEVRSLPGLGMTIDVILVNGTLHVNDAIVLSGVDGPIATTIRDLLMPAPLREIRIKADYEHYKEIKGAQGVKVLAKNLEKALPGLPIYVPQRADEVDVYMEDAKHQLENALMAIKKKPEGVYVQASTLGSLEALLDFLKQQKIPYSGVNIGPVHRKDVQKASTMHQHNEDYAVILAFDVPVDREAQVLADKERVRIFQADIIYHLEDAFLKHREDLRLQRKKANEHLAIFPCILRIMPQHIFNTRNPIVLGVNVEAGKLKKGTPICAKTPDEVVFLGTVSSIEHNHEQVDVGKTGDELAIKIDNTTGDAPKLYGRHFTHTDPLVSRISRQSIDVCKAHFRDELTQADWTLIIRLKKMLNIL</sequence>
<dbReference type="WBParaSite" id="BXY_1015900.1">
    <property type="protein sequence ID" value="BXY_1015900.1"/>
    <property type="gene ID" value="BXY_1015900"/>
</dbReference>
<comment type="function">
    <text evidence="14">Plays a role in translation initiation. Ribosome-dependent GTPase that promotes the joining of the 60S ribosomal subunit to the pre-initiation complex to form the 80S initiation complex with the initiator methionine-tRNA in the P-site base paired to the start codon. Together with eIF1A (EIF1AX), actively orients the initiator methionine-tRNA in a conformation that allows 60S ribosomal subunit joining to form the 80S initiation complex. Is released after formation of the 80S initiation complex. Its GTPase activity is not essential for ribosomal subunits joining, but GTP hydrolysis is needed for eIF1A (EIF1AX) ejection quickly followed by EIF5B release to form elongation-competent ribosomes. In contrast to its procaryotic homolog, does not promote recruitment of Met-rRNA to the small ribosomal subunit.</text>
</comment>
<dbReference type="GO" id="GO:0003743">
    <property type="term" value="F:translation initiation factor activity"/>
    <property type="evidence" value="ECO:0007669"/>
    <property type="project" value="UniProtKB-KW"/>
</dbReference>
<evidence type="ECO:0000256" key="1">
    <source>
        <dbReference type="ARBA" id="ARBA00001944"/>
    </source>
</evidence>
<evidence type="ECO:0000256" key="6">
    <source>
        <dbReference type="ARBA" id="ARBA00022490"/>
    </source>
</evidence>
<protein>
    <recommendedName>
        <fullName evidence="5">Eukaryotic translation initiation factor 5B</fullName>
        <ecNumber evidence="4">3.6.5.3</ecNumber>
    </recommendedName>
    <alternativeName>
        <fullName evidence="13">Translation initiation factor IF-2</fullName>
    </alternativeName>
</protein>
<dbReference type="InterPro" id="IPR005225">
    <property type="entry name" value="Small_GTP-bd"/>
</dbReference>
<dbReference type="PRINTS" id="PR00315">
    <property type="entry name" value="ELONGATNFCT"/>
</dbReference>
<dbReference type="SUPFAM" id="SSF50447">
    <property type="entry name" value="Translation proteins"/>
    <property type="match status" value="1"/>
</dbReference>
<dbReference type="GO" id="GO:0005525">
    <property type="term" value="F:GTP binding"/>
    <property type="evidence" value="ECO:0007669"/>
    <property type="project" value="UniProtKB-KW"/>
</dbReference>
<dbReference type="EC" id="3.6.5.3" evidence="4"/>
<keyword evidence="6" id="KW-0963">Cytoplasm</keyword>
<accession>A0A1I7SAW2</accession>
<dbReference type="SUPFAM" id="SSF52156">
    <property type="entry name" value="Initiation factor IF2/eIF5b, domain 3"/>
    <property type="match status" value="1"/>
</dbReference>
<dbReference type="FunFam" id="2.40.30.10:FF:000026">
    <property type="entry name" value="Eukaryotic translation initiation factor 5B"/>
    <property type="match status" value="1"/>
</dbReference>
<feature type="region of interest" description="Disordered" evidence="16">
    <location>
        <begin position="49"/>
        <end position="428"/>
    </location>
</feature>
<feature type="compositionally biased region" description="Basic and acidic residues" evidence="16">
    <location>
        <begin position="324"/>
        <end position="334"/>
    </location>
</feature>
<evidence type="ECO:0000256" key="11">
    <source>
        <dbReference type="ARBA" id="ARBA00022917"/>
    </source>
</evidence>
<feature type="compositionally biased region" description="Basic and acidic residues" evidence="16">
    <location>
        <begin position="371"/>
        <end position="381"/>
    </location>
</feature>
<feature type="compositionally biased region" description="Basic residues" evidence="16">
    <location>
        <begin position="174"/>
        <end position="189"/>
    </location>
</feature>
<name>A0A1I7SAW2_BURXY</name>
<dbReference type="PANTHER" id="PTHR43381:SF4">
    <property type="entry name" value="EUKARYOTIC TRANSLATION INITIATION FACTOR 5B"/>
    <property type="match status" value="1"/>
</dbReference>
<dbReference type="eggNOG" id="KOG1144">
    <property type="taxonomic scope" value="Eukaryota"/>
</dbReference>
<dbReference type="CDD" id="cd16266">
    <property type="entry name" value="IF2_aeIF5B_IV"/>
    <property type="match status" value="1"/>
</dbReference>
<evidence type="ECO:0000256" key="3">
    <source>
        <dbReference type="ARBA" id="ARBA00007733"/>
    </source>
</evidence>
<evidence type="ECO:0000256" key="5">
    <source>
        <dbReference type="ARBA" id="ARBA00013824"/>
    </source>
</evidence>
<dbReference type="InterPro" id="IPR029459">
    <property type="entry name" value="EFTU-type"/>
</dbReference>
<dbReference type="InterPro" id="IPR015760">
    <property type="entry name" value="TIF_IF2"/>
</dbReference>
<feature type="compositionally biased region" description="Basic and acidic residues" evidence="16">
    <location>
        <begin position="212"/>
        <end position="271"/>
    </location>
</feature>
<proteinExistence type="inferred from homology"/>
<organism evidence="18 19">
    <name type="scientific">Bursaphelenchus xylophilus</name>
    <name type="common">Pinewood nematode worm</name>
    <name type="synonym">Aphelenchoides xylophilus</name>
    <dbReference type="NCBI Taxonomy" id="6326"/>
    <lineage>
        <taxon>Eukaryota</taxon>
        <taxon>Metazoa</taxon>
        <taxon>Ecdysozoa</taxon>
        <taxon>Nematoda</taxon>
        <taxon>Chromadorea</taxon>
        <taxon>Rhabditida</taxon>
        <taxon>Tylenchina</taxon>
        <taxon>Tylenchomorpha</taxon>
        <taxon>Aphelenchoidea</taxon>
        <taxon>Aphelenchoididae</taxon>
        <taxon>Bursaphelenchus</taxon>
    </lineage>
</organism>
<evidence type="ECO:0000256" key="16">
    <source>
        <dbReference type="SAM" id="MobiDB-lite"/>
    </source>
</evidence>
<comment type="similarity">
    <text evidence="3">Belongs to the TRAFAC class translation factor GTPase superfamily. Classic translation factor GTPase family. IF-2 subfamily.</text>
</comment>
<keyword evidence="10" id="KW-0378">Hydrolase</keyword>
<evidence type="ECO:0000313" key="19">
    <source>
        <dbReference type="WBParaSite" id="BXY_1015900.1"/>
    </source>
</evidence>
<evidence type="ECO:0000313" key="18">
    <source>
        <dbReference type="Proteomes" id="UP000095284"/>
    </source>
</evidence>
<dbReference type="PANTHER" id="PTHR43381">
    <property type="entry name" value="TRANSLATION INITIATION FACTOR IF-2-RELATED"/>
    <property type="match status" value="1"/>
</dbReference>
<feature type="compositionally biased region" description="Basic and acidic residues" evidence="16">
    <location>
        <begin position="79"/>
        <end position="98"/>
    </location>
</feature>
<comment type="subunit">
    <text evidence="15">Interacts through its C-terminal domain (CTD) with the CTD of eIF1A (EIF1AX) or with the CTD of EIF5 (mutually exclusive) through a common binding site. Interacts with eIF1A (EIF1AX) from the location of the start codon by the 43S complex until the formation of the 80S complex. Interacts with ANXA5 in a calcium and phospholipid-dependent manner.</text>
</comment>
<dbReference type="Gene3D" id="3.40.50.10050">
    <property type="entry name" value="Translation initiation factor IF- 2, domain 3"/>
    <property type="match status" value="1"/>
</dbReference>
<evidence type="ECO:0000256" key="15">
    <source>
        <dbReference type="ARBA" id="ARBA00061781"/>
    </source>
</evidence>
<evidence type="ECO:0000256" key="12">
    <source>
        <dbReference type="ARBA" id="ARBA00023134"/>
    </source>
</evidence>
<dbReference type="CDD" id="cd03703">
    <property type="entry name" value="aeIF5B_II"/>
    <property type="match status" value="1"/>
</dbReference>
<feature type="compositionally biased region" description="Basic and acidic residues" evidence="16">
    <location>
        <begin position="190"/>
        <end position="199"/>
    </location>
</feature>
<feature type="compositionally biased region" description="Acidic residues" evidence="16">
    <location>
        <begin position="69"/>
        <end position="78"/>
    </location>
</feature>
<evidence type="ECO:0000259" key="17">
    <source>
        <dbReference type="PROSITE" id="PS51722"/>
    </source>
</evidence>
<dbReference type="NCBIfam" id="TIGR00231">
    <property type="entry name" value="small_GTP"/>
    <property type="match status" value="1"/>
</dbReference>
<evidence type="ECO:0000256" key="9">
    <source>
        <dbReference type="ARBA" id="ARBA00022741"/>
    </source>
</evidence>
<evidence type="ECO:0000256" key="10">
    <source>
        <dbReference type="ARBA" id="ARBA00022801"/>
    </source>
</evidence>
<keyword evidence="11" id="KW-0648">Protein biosynthesis</keyword>
<feature type="compositionally biased region" description="Basic and acidic residues" evidence="16">
    <location>
        <begin position="142"/>
        <end position="151"/>
    </location>
</feature>
<dbReference type="CDD" id="cd01887">
    <property type="entry name" value="IF2_eIF5B"/>
    <property type="match status" value="1"/>
</dbReference>
<dbReference type="Gene3D" id="3.40.50.300">
    <property type="entry name" value="P-loop containing nucleotide triphosphate hydrolases"/>
    <property type="match status" value="1"/>
</dbReference>
<evidence type="ECO:0000256" key="14">
    <source>
        <dbReference type="ARBA" id="ARBA00053410"/>
    </source>
</evidence>
<dbReference type="FunFam" id="2.40.30.10:FF:000013">
    <property type="entry name" value="eukaryotic translation initiation factor 5B"/>
    <property type="match status" value="1"/>
</dbReference>
<evidence type="ECO:0000256" key="2">
    <source>
        <dbReference type="ARBA" id="ARBA00004496"/>
    </source>
</evidence>
<feature type="compositionally biased region" description="Low complexity" evidence="16">
    <location>
        <begin position="280"/>
        <end position="291"/>
    </location>
</feature>
<feature type="compositionally biased region" description="Acidic residues" evidence="16">
    <location>
        <begin position="361"/>
        <end position="370"/>
    </location>
</feature>
<evidence type="ECO:0000256" key="4">
    <source>
        <dbReference type="ARBA" id="ARBA00011986"/>
    </source>
</evidence>
<feature type="compositionally biased region" description="Acidic residues" evidence="16">
    <location>
        <begin position="404"/>
        <end position="422"/>
    </location>
</feature>
<dbReference type="AlphaFoldDB" id="A0A1I7SAW2"/>
<evidence type="ECO:0000256" key="7">
    <source>
        <dbReference type="ARBA" id="ARBA00022540"/>
    </source>
</evidence>
<dbReference type="Pfam" id="PF00009">
    <property type="entry name" value="GTP_EFTU"/>
    <property type="match status" value="1"/>
</dbReference>
<keyword evidence="7" id="KW-0396">Initiation factor</keyword>
<dbReference type="GO" id="GO:0046872">
    <property type="term" value="F:metal ion binding"/>
    <property type="evidence" value="ECO:0007669"/>
    <property type="project" value="UniProtKB-KW"/>
</dbReference>
<reference evidence="19" key="1">
    <citation type="submission" date="2016-11" db="UniProtKB">
        <authorList>
            <consortium name="WormBaseParasite"/>
        </authorList>
    </citation>
    <scope>IDENTIFICATION</scope>
</reference>
<feature type="compositionally biased region" description="Acidic residues" evidence="16">
    <location>
        <begin position="152"/>
        <end position="169"/>
    </location>
</feature>
<dbReference type="NCBIfam" id="NF003078">
    <property type="entry name" value="PRK04004.1"/>
    <property type="match status" value="1"/>
</dbReference>
<dbReference type="InterPro" id="IPR027417">
    <property type="entry name" value="P-loop_NTPase"/>
</dbReference>
<dbReference type="GO" id="GO:0005739">
    <property type="term" value="C:mitochondrion"/>
    <property type="evidence" value="ECO:0007669"/>
    <property type="project" value="TreeGrafter"/>
</dbReference>
<feature type="compositionally biased region" description="Low complexity" evidence="16">
    <location>
        <begin position="387"/>
        <end position="403"/>
    </location>
</feature>
<feature type="compositionally biased region" description="Basic and acidic residues" evidence="16">
    <location>
        <begin position="350"/>
        <end position="360"/>
    </location>
</feature>
<keyword evidence="8" id="KW-0479">Metal-binding</keyword>
<dbReference type="GO" id="GO:0003924">
    <property type="term" value="F:GTPase activity"/>
    <property type="evidence" value="ECO:0007669"/>
    <property type="project" value="InterPro"/>
</dbReference>
<dbReference type="Proteomes" id="UP000095284">
    <property type="component" value="Unplaced"/>
</dbReference>
<feature type="compositionally biased region" description="Acidic residues" evidence="16">
    <location>
        <begin position="123"/>
        <end position="132"/>
    </location>
</feature>
<feature type="domain" description="Tr-type G" evidence="17">
    <location>
        <begin position="449"/>
        <end position="667"/>
    </location>
</feature>
<dbReference type="InterPro" id="IPR009000">
    <property type="entry name" value="Transl_B-barrel_sf"/>
</dbReference>
<dbReference type="PROSITE" id="PS51722">
    <property type="entry name" value="G_TR_2"/>
    <property type="match status" value="1"/>
</dbReference>
<dbReference type="Pfam" id="PF11987">
    <property type="entry name" value="IF-2"/>
    <property type="match status" value="1"/>
</dbReference>
<keyword evidence="9" id="KW-0547">Nucleotide-binding</keyword>
<dbReference type="InterPro" id="IPR000795">
    <property type="entry name" value="T_Tr_GTP-bd_dom"/>
</dbReference>
<feature type="compositionally biased region" description="Pro residues" evidence="16">
    <location>
        <begin position="335"/>
        <end position="346"/>
    </location>
</feature>
<evidence type="ECO:0000256" key="8">
    <source>
        <dbReference type="ARBA" id="ARBA00022723"/>
    </source>
</evidence>
<dbReference type="FunFam" id="3.40.50.300:FF:000112">
    <property type="entry name" value="Eukaryotic translation initiation factor 5B"/>
    <property type="match status" value="1"/>
</dbReference>